<sequence length="65" mass="7321">MTNGVMEKKGQSKTVNNTNNIRVHNRFSLTINFGDSLNLLALLAGAYIIRSVVKKKKEKKKAEKM</sequence>
<dbReference type="Proteomes" id="UP000234950">
    <property type="component" value="Unassembled WGS sequence"/>
</dbReference>
<organism evidence="2 3">
    <name type="scientific">Neobacillus cucumis</name>
    <dbReference type="NCBI Taxonomy" id="1740721"/>
    <lineage>
        <taxon>Bacteria</taxon>
        <taxon>Bacillati</taxon>
        <taxon>Bacillota</taxon>
        <taxon>Bacilli</taxon>
        <taxon>Bacillales</taxon>
        <taxon>Bacillaceae</taxon>
        <taxon>Neobacillus</taxon>
    </lineage>
</organism>
<protein>
    <submittedName>
        <fullName evidence="2">Uncharacterized protein</fullName>
    </submittedName>
</protein>
<keyword evidence="1" id="KW-1133">Transmembrane helix</keyword>
<dbReference type="EMBL" id="PGVE01000028">
    <property type="protein sequence ID" value="PLS07138.1"/>
    <property type="molecule type" value="Genomic_DNA"/>
</dbReference>
<proteinExistence type="predicted"/>
<name>A0A2N5HNQ3_9BACI</name>
<dbReference type="RefSeq" id="WP_101646879.1">
    <property type="nucleotide sequence ID" value="NZ_PGVE01000028.1"/>
</dbReference>
<gene>
    <name evidence="2" type="ORF">CVD27_05515</name>
</gene>
<comment type="caution">
    <text evidence="2">The sequence shown here is derived from an EMBL/GenBank/DDBJ whole genome shotgun (WGS) entry which is preliminary data.</text>
</comment>
<evidence type="ECO:0000256" key="1">
    <source>
        <dbReference type="SAM" id="Phobius"/>
    </source>
</evidence>
<keyword evidence="1" id="KW-0472">Membrane</keyword>
<evidence type="ECO:0000313" key="2">
    <source>
        <dbReference type="EMBL" id="PLS07138.1"/>
    </source>
</evidence>
<reference evidence="2 3" key="1">
    <citation type="submission" date="2017-11" db="EMBL/GenBank/DDBJ databases">
        <title>Comparitive Functional Genomics of Dry Heat Resistant strains isolated from the Viking Spacecraft.</title>
        <authorList>
            <person name="Seuylemezian A."/>
            <person name="Cooper K."/>
            <person name="Vaishampayan P."/>
        </authorList>
    </citation>
    <scope>NUCLEOTIDE SEQUENCE [LARGE SCALE GENOMIC DNA]</scope>
    <source>
        <strain evidence="2 3">V32-6</strain>
    </source>
</reference>
<evidence type="ECO:0000313" key="3">
    <source>
        <dbReference type="Proteomes" id="UP000234950"/>
    </source>
</evidence>
<accession>A0A2N5HNQ3</accession>
<keyword evidence="1" id="KW-0812">Transmembrane</keyword>
<feature type="transmembrane region" description="Helical" evidence="1">
    <location>
        <begin position="36"/>
        <end position="53"/>
    </location>
</feature>
<keyword evidence="3" id="KW-1185">Reference proteome</keyword>
<dbReference type="AlphaFoldDB" id="A0A2N5HNQ3"/>